<dbReference type="RefSeq" id="WP_224142098.1">
    <property type="nucleotide sequence ID" value="NZ_JAIQUM010000138.1"/>
</dbReference>
<protein>
    <recommendedName>
        <fullName evidence="3">Acetyl-CoA carboxylase biotin carboxyl carrier protein subunit</fullName>
    </recommendedName>
</protein>
<sequence length="60" mass="6847">METLKHYVRTNVKQVTVSVDDGIDITIEIIDGQIFSVKVENGLQLIDIKTDSTKQMQFLH</sequence>
<keyword evidence="2" id="KW-1185">Reference proteome</keyword>
<dbReference type="EMBL" id="JAIQUM010000138">
    <property type="protein sequence ID" value="MBZ5753690.1"/>
    <property type="molecule type" value="Genomic_DNA"/>
</dbReference>
<gene>
    <name evidence="1" type="ORF">K9V48_26610</name>
</gene>
<organism evidence="1 2">
    <name type="scientific">Metabacillus rhizolycopersici</name>
    <dbReference type="NCBI Taxonomy" id="2875709"/>
    <lineage>
        <taxon>Bacteria</taxon>
        <taxon>Bacillati</taxon>
        <taxon>Bacillota</taxon>
        <taxon>Bacilli</taxon>
        <taxon>Bacillales</taxon>
        <taxon>Bacillaceae</taxon>
        <taxon>Metabacillus</taxon>
    </lineage>
</organism>
<evidence type="ECO:0000313" key="2">
    <source>
        <dbReference type="Proteomes" id="UP001165287"/>
    </source>
</evidence>
<accession>A0ABS7UZE6</accession>
<comment type="caution">
    <text evidence="1">The sequence shown here is derived from an EMBL/GenBank/DDBJ whole genome shotgun (WGS) entry which is preliminary data.</text>
</comment>
<evidence type="ECO:0000313" key="1">
    <source>
        <dbReference type="EMBL" id="MBZ5753690.1"/>
    </source>
</evidence>
<dbReference type="Proteomes" id="UP001165287">
    <property type="component" value="Unassembled WGS sequence"/>
</dbReference>
<evidence type="ECO:0008006" key="3">
    <source>
        <dbReference type="Google" id="ProtNLM"/>
    </source>
</evidence>
<name>A0ABS7UZE6_9BACI</name>
<proteinExistence type="predicted"/>
<reference evidence="1" key="1">
    <citation type="submission" date="2024-05" db="EMBL/GenBank/DDBJ databases">
        <title>Metabacillus sp. nov., isolated from the rhizosphere soil of tomato plants.</title>
        <authorList>
            <person name="Ma R."/>
        </authorList>
    </citation>
    <scope>NUCLEOTIDE SEQUENCE</scope>
    <source>
        <strain evidence="1">DBTR6</strain>
    </source>
</reference>